<evidence type="ECO:0000256" key="5">
    <source>
        <dbReference type="ARBA" id="ARBA00012964"/>
    </source>
</evidence>
<comment type="cofactor">
    <cofactor evidence="2">
        <name>Mn(2+)</name>
        <dbReference type="ChEBI" id="CHEBI:29035"/>
    </cofactor>
</comment>
<dbReference type="InterPro" id="IPR039356">
    <property type="entry name" value="YfbR/HDDC2"/>
</dbReference>
<feature type="binding site" evidence="10">
    <location>
        <position position="76"/>
    </location>
    <ligand>
        <name>a divalent metal cation</name>
        <dbReference type="ChEBI" id="CHEBI:60240"/>
    </ligand>
</feature>
<dbReference type="GO" id="GO:0005737">
    <property type="term" value="C:cytoplasm"/>
    <property type="evidence" value="ECO:0007669"/>
    <property type="project" value="UniProtKB-SubCell"/>
</dbReference>
<evidence type="ECO:0000256" key="9">
    <source>
        <dbReference type="ARBA" id="ARBA00022801"/>
    </source>
</evidence>
<gene>
    <name evidence="12" type="ORF">HMPREF9064_1069</name>
</gene>
<dbReference type="InterPro" id="IPR003607">
    <property type="entry name" value="HD/PDEase_dom"/>
</dbReference>
<dbReference type="InterPro" id="IPR006674">
    <property type="entry name" value="HD_domain"/>
</dbReference>
<feature type="binding site" evidence="10">
    <location>
        <begin position="84"/>
        <end position="87"/>
    </location>
    <ligand>
        <name>substrate</name>
    </ligand>
</feature>
<accession>E6KY37</accession>
<feature type="binding site" evidence="10">
    <location>
        <position position="75"/>
    </location>
    <ligand>
        <name>a divalent metal cation</name>
        <dbReference type="ChEBI" id="CHEBI:60240"/>
    </ligand>
</feature>
<feature type="binding site" evidence="10">
    <location>
        <position position="144"/>
    </location>
    <ligand>
        <name>substrate</name>
    </ligand>
</feature>
<name>E6KY37_9PAST</name>
<dbReference type="Pfam" id="PF12917">
    <property type="entry name" value="YfbR-like"/>
    <property type="match status" value="1"/>
</dbReference>
<dbReference type="GO" id="GO:0000166">
    <property type="term" value="F:nucleotide binding"/>
    <property type="evidence" value="ECO:0007669"/>
    <property type="project" value="UniProtKB-KW"/>
</dbReference>
<keyword evidence="6 10" id="KW-0963">Cytoplasm</keyword>
<dbReference type="PANTHER" id="PTHR11845:SF13">
    <property type="entry name" value="5'-DEOXYNUCLEOTIDASE HDDC2"/>
    <property type="match status" value="1"/>
</dbReference>
<evidence type="ECO:0000313" key="12">
    <source>
        <dbReference type="EMBL" id="EFU67750.1"/>
    </source>
</evidence>
<keyword evidence="8 10" id="KW-0547">Nucleotide-binding</keyword>
<comment type="catalytic activity">
    <reaction evidence="1 10">
        <text>a 2'-deoxyribonucleoside 5'-phosphate + H2O = a 2'-deoxyribonucleoside + phosphate</text>
        <dbReference type="Rhea" id="RHEA:36167"/>
        <dbReference type="ChEBI" id="CHEBI:15377"/>
        <dbReference type="ChEBI" id="CHEBI:18274"/>
        <dbReference type="ChEBI" id="CHEBI:43474"/>
        <dbReference type="ChEBI" id="CHEBI:65317"/>
        <dbReference type="EC" id="3.1.3.89"/>
    </reaction>
</comment>
<dbReference type="EC" id="3.1.3.89" evidence="5"/>
<dbReference type="PANTHER" id="PTHR11845">
    <property type="entry name" value="5'-DEOXYNUCLEOTIDASE HDDC2"/>
    <property type="match status" value="1"/>
</dbReference>
<evidence type="ECO:0000256" key="1">
    <source>
        <dbReference type="ARBA" id="ARBA00001638"/>
    </source>
</evidence>
<feature type="binding site" evidence="10">
    <location>
        <position position="40"/>
    </location>
    <ligand>
        <name>a divalent metal cation</name>
        <dbReference type="ChEBI" id="CHEBI:60240"/>
    </ligand>
</feature>
<keyword evidence="13" id="KW-1185">Reference proteome</keyword>
<comment type="subcellular location">
    <subcellularLocation>
        <location evidence="10">Cytoplasm</location>
    </subcellularLocation>
</comment>
<feature type="binding site" evidence="10">
    <location>
        <position position="76"/>
    </location>
    <ligand>
        <name>substrate</name>
    </ligand>
</feature>
<evidence type="ECO:0000256" key="8">
    <source>
        <dbReference type="ARBA" id="ARBA00022741"/>
    </source>
</evidence>
<dbReference type="HOGENOM" id="CLU_084784_0_0_6"/>
<dbReference type="STRING" id="739.GCA_001059425_00727"/>
<keyword evidence="9 10" id="KW-0378">Hydrolase</keyword>
<dbReference type="Proteomes" id="UP000032871">
    <property type="component" value="Unassembled WGS sequence"/>
</dbReference>
<dbReference type="NCBIfam" id="NF003009">
    <property type="entry name" value="PRK03826.1"/>
    <property type="match status" value="1"/>
</dbReference>
<feature type="site" description="Appears to be important in orienting the phosphate for catalysis" evidence="10">
    <location>
        <position position="25"/>
    </location>
</feature>
<reference evidence="12 13" key="1">
    <citation type="submission" date="2010-12" db="EMBL/GenBank/DDBJ databases">
        <authorList>
            <person name="Muzny D."/>
            <person name="Qin X."/>
            <person name="Deng J."/>
            <person name="Jiang H."/>
            <person name="Liu Y."/>
            <person name="Qu J."/>
            <person name="Song X.-Z."/>
            <person name="Zhang L."/>
            <person name="Thornton R."/>
            <person name="Coyle M."/>
            <person name="Francisco L."/>
            <person name="Jackson L."/>
            <person name="Javaid M."/>
            <person name="Korchina V."/>
            <person name="Kovar C."/>
            <person name="Mata R."/>
            <person name="Mathew T."/>
            <person name="Ngo R."/>
            <person name="Nguyen L."/>
            <person name="Nguyen N."/>
            <person name="Okwuonu G."/>
            <person name="Ongeri F."/>
            <person name="Pham C."/>
            <person name="Simmons D."/>
            <person name="Wilczek-Boney K."/>
            <person name="Hale W."/>
            <person name="Jakkamsetti A."/>
            <person name="Pham P."/>
            <person name="Ruth R."/>
            <person name="San Lucas F."/>
            <person name="Warren J."/>
            <person name="Zhang J."/>
            <person name="Zhao Z."/>
            <person name="Zhou C."/>
            <person name="Zhu D."/>
            <person name="Lee S."/>
            <person name="Bess C."/>
            <person name="Blankenburg K."/>
            <person name="Forbes L."/>
            <person name="Fu Q."/>
            <person name="Gubbala S."/>
            <person name="Hirani K."/>
            <person name="Jayaseelan J.C."/>
            <person name="Lara F."/>
            <person name="Munidasa M."/>
            <person name="Palculict T."/>
            <person name="Patil S."/>
            <person name="Pu L.-L."/>
            <person name="Saada N."/>
            <person name="Tang L."/>
            <person name="Weissenberger G."/>
            <person name="Zhu Y."/>
            <person name="Hemphill L."/>
            <person name="Shang Y."/>
            <person name="Youmans B."/>
            <person name="Ayvaz T."/>
            <person name="Ross M."/>
            <person name="Santibanez J."/>
            <person name="Aqrawi P."/>
            <person name="Gross S."/>
            <person name="Joshi V."/>
            <person name="Fowler G."/>
            <person name="Nazareth L."/>
            <person name="Reid J."/>
            <person name="Worley K."/>
            <person name="Petrosino J."/>
            <person name="Highlander S."/>
            <person name="Gibbs R."/>
        </authorList>
    </citation>
    <scope>NUCLEOTIDE SEQUENCE [LARGE SCALE GENOMIC DNA]</scope>
    <source>
        <strain evidence="12 13">ATCC 33393</strain>
    </source>
</reference>
<comment type="subunit">
    <text evidence="4 10">Homodimer.</text>
</comment>
<dbReference type="HAMAP" id="MF_01100">
    <property type="entry name" value="5DNU"/>
    <property type="match status" value="1"/>
</dbReference>
<evidence type="ECO:0000256" key="2">
    <source>
        <dbReference type="ARBA" id="ARBA00001936"/>
    </source>
</evidence>
<evidence type="ECO:0000256" key="10">
    <source>
        <dbReference type="HAMAP-Rule" id="MF_01100"/>
    </source>
</evidence>
<feature type="domain" description="HD" evidence="11">
    <location>
        <begin position="37"/>
        <end position="149"/>
    </location>
</feature>
<evidence type="ECO:0000256" key="4">
    <source>
        <dbReference type="ARBA" id="ARBA00011738"/>
    </source>
</evidence>
<comment type="cofactor">
    <cofactor evidence="3">
        <name>Co(2+)</name>
        <dbReference type="ChEBI" id="CHEBI:48828"/>
    </cofactor>
</comment>
<evidence type="ECO:0000256" key="6">
    <source>
        <dbReference type="ARBA" id="ARBA00022490"/>
    </source>
</evidence>
<keyword evidence="7 10" id="KW-0479">Metal-binding</keyword>
<dbReference type="GO" id="GO:0046872">
    <property type="term" value="F:metal ion binding"/>
    <property type="evidence" value="ECO:0007669"/>
    <property type="project" value="UniProtKB-KW"/>
</dbReference>
<dbReference type="AlphaFoldDB" id="E6KY37"/>
<organism evidence="12 13">
    <name type="scientific">Aggregatibacter segnis ATCC 33393</name>
    <dbReference type="NCBI Taxonomy" id="888057"/>
    <lineage>
        <taxon>Bacteria</taxon>
        <taxon>Pseudomonadati</taxon>
        <taxon>Pseudomonadota</taxon>
        <taxon>Gammaproteobacteria</taxon>
        <taxon>Pasteurellales</taxon>
        <taxon>Pasteurellaceae</taxon>
        <taxon>Aggregatibacter</taxon>
    </lineage>
</organism>
<feature type="binding site" evidence="10">
    <location>
        <position position="40"/>
    </location>
    <ligand>
        <name>substrate</name>
    </ligand>
</feature>
<dbReference type="GO" id="GO:0002953">
    <property type="term" value="F:5'-deoxynucleotidase activity"/>
    <property type="evidence" value="ECO:0007669"/>
    <property type="project" value="UniProtKB-EC"/>
</dbReference>
<evidence type="ECO:0000259" key="11">
    <source>
        <dbReference type="PROSITE" id="PS51831"/>
    </source>
</evidence>
<dbReference type="EMBL" id="AEPS01000005">
    <property type="protein sequence ID" value="EFU67750.1"/>
    <property type="molecule type" value="Genomic_DNA"/>
</dbReference>
<protein>
    <recommendedName>
        <fullName evidence="5">5'-deoxynucleotidase</fullName>
        <ecNumber evidence="5">3.1.3.89</ecNumber>
    </recommendedName>
</protein>
<evidence type="ECO:0000313" key="13">
    <source>
        <dbReference type="Proteomes" id="UP000032871"/>
    </source>
</evidence>
<comment type="similarity">
    <text evidence="10">Belongs to the 5DNU family.</text>
</comment>
<dbReference type="SMART" id="SM00471">
    <property type="entry name" value="HDc"/>
    <property type="match status" value="1"/>
</dbReference>
<evidence type="ECO:0000256" key="7">
    <source>
        <dbReference type="ARBA" id="ARBA00022723"/>
    </source>
</evidence>
<comment type="caution">
    <text evidence="12">The sequence shown here is derived from an EMBL/GenBank/DDBJ whole genome shotgun (WGS) entry which is preliminary data.</text>
</comment>
<dbReference type="InterPro" id="IPR022971">
    <property type="entry name" value="YfbR"/>
</dbReference>
<dbReference type="Gene3D" id="1.10.3210.10">
    <property type="entry name" value="Hypothetical protein af1432"/>
    <property type="match status" value="1"/>
</dbReference>
<dbReference type="PROSITE" id="PS51831">
    <property type="entry name" value="HD"/>
    <property type="match status" value="1"/>
</dbReference>
<evidence type="ECO:0000256" key="3">
    <source>
        <dbReference type="ARBA" id="ARBA00001941"/>
    </source>
</evidence>
<comment type="function">
    <text evidence="10">Catalyzes the strictly specific dephosphorylation of 2'-deoxyribonucleoside 5'-monophosphates.</text>
</comment>
<sequence>MGCGMEQIKTSHFFACLDRLRLIQRWSLMRNIERENLAEHSLQVAFVAHALALIKNRFYGAQLNADRIAVMAMYHDTSEIFTGDLPTPIKYFNDEITHAYKQIETAAELHLMSLLPEALQTDFLPYLDNQCFAEEEKHIVKQADLICAYIKVKFELENGNQEFKSAKVRLEKLMDQWQSPEMDYFLQVFVPSFGKSIDEITL</sequence>
<feature type="binding site" evidence="10">
    <location>
        <begin position="25"/>
        <end position="26"/>
    </location>
    <ligand>
        <name>substrate</name>
    </ligand>
</feature>
<proteinExistence type="inferred from homology"/>
<feature type="binding site" evidence="10">
    <location>
        <position position="144"/>
    </location>
    <ligand>
        <name>a divalent metal cation</name>
        <dbReference type="ChEBI" id="CHEBI:60240"/>
    </ligand>
</feature>
<comment type="cofactor">
    <cofactor evidence="10">
        <name>a divalent metal cation</name>
        <dbReference type="ChEBI" id="CHEBI:60240"/>
    </cofactor>
</comment>
<dbReference type="SUPFAM" id="SSF109604">
    <property type="entry name" value="HD-domain/PDEase-like"/>
    <property type="match status" value="1"/>
</dbReference>